<proteinExistence type="predicted"/>
<protein>
    <recommendedName>
        <fullName evidence="1">Heterokaryon incompatibility domain-containing protein</fullName>
    </recommendedName>
</protein>
<evidence type="ECO:0000313" key="3">
    <source>
        <dbReference type="Proteomes" id="UP000756132"/>
    </source>
</evidence>
<evidence type="ECO:0000313" key="2">
    <source>
        <dbReference type="EMBL" id="UJO20833.1"/>
    </source>
</evidence>
<reference evidence="2" key="2">
    <citation type="journal article" date="2022" name="Microb. Genom.">
        <title>A chromosome-scale genome assembly of the tomato pathogen Cladosporium fulvum reveals a compartmentalized genome architecture and the presence of a dispensable chromosome.</title>
        <authorList>
            <person name="Zaccaron A.Z."/>
            <person name="Chen L.H."/>
            <person name="Samaras A."/>
            <person name="Stergiopoulos I."/>
        </authorList>
    </citation>
    <scope>NUCLEOTIDE SEQUENCE</scope>
    <source>
        <strain evidence="2">Race5_Kim</strain>
    </source>
</reference>
<dbReference type="RefSeq" id="XP_047765199.1">
    <property type="nucleotide sequence ID" value="XM_047909944.1"/>
</dbReference>
<keyword evidence="3" id="KW-1185">Reference proteome</keyword>
<dbReference type="AlphaFoldDB" id="A0A9Q8PE73"/>
<evidence type="ECO:0000259" key="1">
    <source>
        <dbReference type="Pfam" id="PF06985"/>
    </source>
</evidence>
<dbReference type="GeneID" id="71990674"/>
<gene>
    <name evidence="2" type="ORF">CLAFUR5_10796</name>
</gene>
<sequence length="410" mass="46550">MESRPNNTVVHTSLDDAEKQTRLLRLEPGTGSDVIELSVERYQLTEAPEYFAISYTWGKESIPAHVSVNGSRWPVRWNCWYALSQVRYHYPGCRLWIGSICINQSDLAEKSHQVAMRFEIYGTAAKVLACVGPHANGSEMLASTTMDPDSTCSVIPYSDTHGEAWRSFARRRYWRRLWIVQEIVAAARRNEENVQVLCGHMLLPWRLVVAGASRAVTLDEEQDYPDPKKQTIRQITLVCANPIELADAVKRFDGFECSNILDLRPDYNKSPWDLALEMCSWLPLSSLPPLIHTLGLEDSYNEMQAVLNARSERNTTEAESPHPEPHLRLARPLWNSSEKPRFFGSVHVDSSGCLVIPNLAARNARIQPLYPDHLKSIIGLEDVPITAARERVPPQPLFSGRYPRVAMRRH</sequence>
<dbReference type="KEGG" id="ffu:CLAFUR5_10796"/>
<dbReference type="EMBL" id="CP090170">
    <property type="protein sequence ID" value="UJO20833.1"/>
    <property type="molecule type" value="Genomic_DNA"/>
</dbReference>
<dbReference type="Proteomes" id="UP000756132">
    <property type="component" value="Chromosome 8"/>
</dbReference>
<organism evidence="2 3">
    <name type="scientific">Passalora fulva</name>
    <name type="common">Tomato leaf mold</name>
    <name type="synonym">Cladosporium fulvum</name>
    <dbReference type="NCBI Taxonomy" id="5499"/>
    <lineage>
        <taxon>Eukaryota</taxon>
        <taxon>Fungi</taxon>
        <taxon>Dikarya</taxon>
        <taxon>Ascomycota</taxon>
        <taxon>Pezizomycotina</taxon>
        <taxon>Dothideomycetes</taxon>
        <taxon>Dothideomycetidae</taxon>
        <taxon>Mycosphaerellales</taxon>
        <taxon>Mycosphaerellaceae</taxon>
        <taxon>Fulvia</taxon>
    </lineage>
</organism>
<name>A0A9Q8PE73_PASFU</name>
<dbReference type="InterPro" id="IPR010730">
    <property type="entry name" value="HET"/>
</dbReference>
<accession>A0A9Q8PE73</accession>
<dbReference type="PANTHER" id="PTHR24148">
    <property type="entry name" value="ANKYRIN REPEAT DOMAIN-CONTAINING PROTEIN 39 HOMOLOG-RELATED"/>
    <property type="match status" value="1"/>
</dbReference>
<dbReference type="OrthoDB" id="3647231at2759"/>
<feature type="domain" description="Heterokaryon incompatibility" evidence="1">
    <location>
        <begin position="50"/>
        <end position="182"/>
    </location>
</feature>
<reference evidence="2" key="1">
    <citation type="submission" date="2021-12" db="EMBL/GenBank/DDBJ databases">
        <authorList>
            <person name="Zaccaron A."/>
            <person name="Stergiopoulos I."/>
        </authorList>
    </citation>
    <scope>NUCLEOTIDE SEQUENCE</scope>
    <source>
        <strain evidence="2">Race5_Kim</strain>
    </source>
</reference>
<dbReference type="PANTHER" id="PTHR24148:SF73">
    <property type="entry name" value="HET DOMAIN PROTEIN (AFU_ORTHOLOGUE AFUA_8G01020)"/>
    <property type="match status" value="1"/>
</dbReference>
<dbReference type="InterPro" id="IPR052895">
    <property type="entry name" value="HetReg/Transcr_Mod"/>
</dbReference>
<dbReference type="Pfam" id="PF06985">
    <property type="entry name" value="HET"/>
    <property type="match status" value="1"/>
</dbReference>